<proteinExistence type="predicted"/>
<evidence type="ECO:0000259" key="5">
    <source>
        <dbReference type="Pfam" id="PF24827"/>
    </source>
</evidence>
<evidence type="ECO:0000256" key="2">
    <source>
        <dbReference type="ARBA" id="ARBA00022723"/>
    </source>
</evidence>
<name>A0A316GDY7_9RHOB</name>
<sequence>MTQSRKGSATGLPNPFPVELTPPDISAYAKGTDGIPYIWTFDSGLPGPHVAITAIVHGNEPCGALTLDWLMRHEARPVQGKLSLAFMNVAAHEAFDPAVPDASRWIDEDLNRLWSPAMLDDADKPLTEELRRAREVRPWLDTVDMLLDIHSMQNRNAPLTIAGLLPKGRDLARGVGYPDLVINDHGHAEGMRMRDYGGFSDPASSRNAMLVECGQHWEAAAEAVAMETAIRFLRSTGAVAPDYAADWMADRPAPDPIQFFQVSRAVTIETDEFRFAENWTGLERLPEGTLIGHDGATEIRAPHPVTVLIMPSRRLWRGKTAVRLAEPVTA</sequence>
<evidence type="ECO:0000256" key="1">
    <source>
        <dbReference type="ARBA" id="ARBA00001947"/>
    </source>
</evidence>
<dbReference type="GO" id="GO:0016788">
    <property type="term" value="F:hydrolase activity, acting on ester bonds"/>
    <property type="evidence" value="ECO:0007669"/>
    <property type="project" value="InterPro"/>
</dbReference>
<evidence type="ECO:0000313" key="7">
    <source>
        <dbReference type="Proteomes" id="UP000245708"/>
    </source>
</evidence>
<keyword evidence="4" id="KW-0862">Zinc</keyword>
<dbReference type="Gene3D" id="3.40.630.10">
    <property type="entry name" value="Zn peptidases"/>
    <property type="match status" value="1"/>
</dbReference>
<dbReference type="AlphaFoldDB" id="A0A316GDY7"/>
<dbReference type="Pfam" id="PF24827">
    <property type="entry name" value="AstE_AspA_cat"/>
    <property type="match status" value="1"/>
</dbReference>
<dbReference type="Proteomes" id="UP000245708">
    <property type="component" value="Unassembled WGS sequence"/>
</dbReference>
<comment type="cofactor">
    <cofactor evidence="1">
        <name>Zn(2+)</name>
        <dbReference type="ChEBI" id="CHEBI:29105"/>
    </cofactor>
</comment>
<dbReference type="GO" id="GO:0005829">
    <property type="term" value="C:cytosol"/>
    <property type="evidence" value="ECO:0007669"/>
    <property type="project" value="TreeGrafter"/>
</dbReference>
<gene>
    <name evidence="6" type="ORF">C7455_109124</name>
</gene>
<dbReference type="InterPro" id="IPR055438">
    <property type="entry name" value="AstE_AspA_cat"/>
</dbReference>
<reference evidence="6 7" key="1">
    <citation type="submission" date="2018-05" db="EMBL/GenBank/DDBJ databases">
        <title>Genomic Encyclopedia of Type Strains, Phase IV (KMG-IV): sequencing the most valuable type-strain genomes for metagenomic binning, comparative biology and taxonomic classification.</title>
        <authorList>
            <person name="Goeker M."/>
        </authorList>
    </citation>
    <scope>NUCLEOTIDE SEQUENCE [LARGE SCALE GENOMIC DNA]</scope>
    <source>
        <strain evidence="6 7">DSM 16097</strain>
    </source>
</reference>
<dbReference type="PANTHER" id="PTHR15162">
    <property type="entry name" value="ASPARTOACYLASE"/>
    <property type="match status" value="1"/>
</dbReference>
<dbReference type="OrthoDB" id="7813621at2"/>
<keyword evidence="7" id="KW-1185">Reference proteome</keyword>
<protein>
    <submittedName>
        <fullName evidence="6">Succinylglutamate desuccinylase</fullName>
    </submittedName>
</protein>
<evidence type="ECO:0000256" key="4">
    <source>
        <dbReference type="ARBA" id="ARBA00022833"/>
    </source>
</evidence>
<dbReference type="InterPro" id="IPR050178">
    <property type="entry name" value="AspA/AstE_fam"/>
</dbReference>
<dbReference type="GO" id="GO:0046872">
    <property type="term" value="F:metal ion binding"/>
    <property type="evidence" value="ECO:0007669"/>
    <property type="project" value="UniProtKB-KW"/>
</dbReference>
<evidence type="ECO:0000313" key="6">
    <source>
        <dbReference type="EMBL" id="PWK59201.1"/>
    </source>
</evidence>
<dbReference type="SUPFAM" id="SSF53187">
    <property type="entry name" value="Zn-dependent exopeptidases"/>
    <property type="match status" value="1"/>
</dbReference>
<dbReference type="PANTHER" id="PTHR15162:SF7">
    <property type="entry name" value="SUCCINYLGLUTAMATE DESUCCINYLASE"/>
    <property type="match status" value="1"/>
</dbReference>
<dbReference type="RefSeq" id="WP_109670077.1">
    <property type="nucleotide sequence ID" value="NZ_QGGW01000009.1"/>
</dbReference>
<keyword evidence="2" id="KW-0479">Metal-binding</keyword>
<keyword evidence="3" id="KW-0378">Hydrolase</keyword>
<evidence type="ECO:0000256" key="3">
    <source>
        <dbReference type="ARBA" id="ARBA00022801"/>
    </source>
</evidence>
<dbReference type="EMBL" id="QGGW01000009">
    <property type="protein sequence ID" value="PWK59201.1"/>
    <property type="molecule type" value="Genomic_DNA"/>
</dbReference>
<accession>A0A316GDY7</accession>
<organism evidence="6 7">
    <name type="scientific">Roseicyclus mahoneyensis</name>
    <dbReference type="NCBI Taxonomy" id="164332"/>
    <lineage>
        <taxon>Bacteria</taxon>
        <taxon>Pseudomonadati</taxon>
        <taxon>Pseudomonadota</taxon>
        <taxon>Alphaproteobacteria</taxon>
        <taxon>Rhodobacterales</taxon>
        <taxon>Roseobacteraceae</taxon>
        <taxon>Roseicyclus</taxon>
    </lineage>
</organism>
<comment type="caution">
    <text evidence="6">The sequence shown here is derived from an EMBL/GenBank/DDBJ whole genome shotgun (WGS) entry which is preliminary data.</text>
</comment>
<feature type="domain" description="Succinylglutamate desuccinylase/Aspartoacylase catalytic" evidence="5">
    <location>
        <begin position="46"/>
        <end position="153"/>
    </location>
</feature>